<keyword evidence="4" id="KW-0677">Repeat</keyword>
<evidence type="ECO:0000256" key="6">
    <source>
        <dbReference type="ARBA" id="ARBA00022946"/>
    </source>
</evidence>
<name>A0A6P8RL03_GEOSA</name>
<dbReference type="PROSITE" id="PS51770">
    <property type="entry name" value="HOTDOG_ACOT"/>
    <property type="match status" value="2"/>
</dbReference>
<dbReference type="FunCoup" id="A0A6P8RL03">
    <property type="interactions" value="1227"/>
</dbReference>
<dbReference type="GeneID" id="117363010"/>
<dbReference type="FunFam" id="3.10.129.10:FF:000016">
    <property type="entry name" value="Acyl-coenzyme A thioesterase 9, mitochondrial"/>
    <property type="match status" value="1"/>
</dbReference>
<evidence type="ECO:0000313" key="9">
    <source>
        <dbReference type="Proteomes" id="UP000515159"/>
    </source>
</evidence>
<keyword evidence="9" id="KW-1185">Reference proteome</keyword>
<keyword evidence="6" id="KW-0809">Transit peptide</keyword>
<protein>
    <submittedName>
        <fullName evidence="10">Acyl-coenzyme A thioesterase 9, mitochondrial isoform X1</fullName>
    </submittedName>
</protein>
<reference evidence="10" key="1">
    <citation type="submission" date="2025-08" db="UniProtKB">
        <authorList>
            <consortium name="RefSeq"/>
        </authorList>
    </citation>
    <scope>IDENTIFICATION</scope>
</reference>
<feature type="domain" description="HotDog ACOT-type" evidence="8">
    <location>
        <begin position="298"/>
        <end position="410"/>
    </location>
</feature>
<dbReference type="InParanoid" id="A0A6P8RL03"/>
<dbReference type="GO" id="GO:0006637">
    <property type="term" value="P:acyl-CoA metabolic process"/>
    <property type="evidence" value="ECO:0007669"/>
    <property type="project" value="TreeGrafter"/>
</dbReference>
<evidence type="ECO:0000259" key="8">
    <source>
        <dbReference type="PROSITE" id="PS51770"/>
    </source>
</evidence>
<dbReference type="FunFam" id="3.10.129.10:FF:000012">
    <property type="entry name" value="Acyl-coenzyme A thioesterase 9, mitochondrial"/>
    <property type="match status" value="1"/>
</dbReference>
<evidence type="ECO:0000256" key="7">
    <source>
        <dbReference type="ARBA" id="ARBA00023128"/>
    </source>
</evidence>
<comment type="subcellular location">
    <subcellularLocation>
        <location evidence="1">Mitochondrion</location>
    </subcellularLocation>
</comment>
<dbReference type="OrthoDB" id="331699at2759"/>
<organism evidence="9 10">
    <name type="scientific">Geotrypetes seraphini</name>
    <name type="common">Gaboon caecilian</name>
    <name type="synonym">Caecilia seraphini</name>
    <dbReference type="NCBI Taxonomy" id="260995"/>
    <lineage>
        <taxon>Eukaryota</taxon>
        <taxon>Metazoa</taxon>
        <taxon>Chordata</taxon>
        <taxon>Craniata</taxon>
        <taxon>Vertebrata</taxon>
        <taxon>Euteleostomi</taxon>
        <taxon>Amphibia</taxon>
        <taxon>Gymnophiona</taxon>
        <taxon>Geotrypetes</taxon>
    </lineage>
</organism>
<dbReference type="Gene3D" id="3.10.129.10">
    <property type="entry name" value="Hotdog Thioesterase"/>
    <property type="match status" value="2"/>
</dbReference>
<dbReference type="Pfam" id="PF03061">
    <property type="entry name" value="4HBT"/>
    <property type="match status" value="1"/>
</dbReference>
<dbReference type="RefSeq" id="XP_033806040.1">
    <property type="nucleotide sequence ID" value="XM_033950149.1"/>
</dbReference>
<evidence type="ECO:0000256" key="3">
    <source>
        <dbReference type="ARBA" id="ARBA00022487"/>
    </source>
</evidence>
<keyword evidence="5" id="KW-0378">Hydrolase</keyword>
<dbReference type="CTD" id="23597"/>
<dbReference type="InterPro" id="IPR029069">
    <property type="entry name" value="HotDog_dom_sf"/>
</dbReference>
<comment type="similarity">
    <text evidence="2">Belongs to the acyl coenzyme A hydrolase family.</text>
</comment>
<dbReference type="KEGG" id="gsh:117363010"/>
<dbReference type="PANTHER" id="PTHR12655">
    <property type="entry name" value="ACYL-COA THIOESTERASE"/>
    <property type="match status" value="1"/>
</dbReference>
<dbReference type="PANTHER" id="PTHR12655:SF0">
    <property type="entry name" value="ACYL-COENZYME A THIOESTERASE 9, MITOCHONDRIAL"/>
    <property type="match status" value="1"/>
</dbReference>
<dbReference type="GO" id="GO:0052689">
    <property type="term" value="F:carboxylic ester hydrolase activity"/>
    <property type="evidence" value="ECO:0007669"/>
    <property type="project" value="UniProtKB-KW"/>
</dbReference>
<keyword evidence="3" id="KW-0719">Serine esterase</keyword>
<dbReference type="GO" id="GO:0047617">
    <property type="term" value="F:fatty acyl-CoA hydrolase activity"/>
    <property type="evidence" value="ECO:0007669"/>
    <property type="project" value="TreeGrafter"/>
</dbReference>
<evidence type="ECO:0000313" key="10">
    <source>
        <dbReference type="RefSeq" id="XP_033806040.1"/>
    </source>
</evidence>
<keyword evidence="7" id="KW-0496">Mitochondrion</keyword>
<dbReference type="InterPro" id="IPR006683">
    <property type="entry name" value="Thioestr_dom"/>
</dbReference>
<evidence type="ECO:0000256" key="5">
    <source>
        <dbReference type="ARBA" id="ARBA00022801"/>
    </source>
</evidence>
<accession>A0A6P8RL03</accession>
<feature type="domain" description="HotDog ACOT-type" evidence="8">
    <location>
        <begin position="95"/>
        <end position="218"/>
    </location>
</feature>
<evidence type="ECO:0000256" key="4">
    <source>
        <dbReference type="ARBA" id="ARBA00022737"/>
    </source>
</evidence>
<dbReference type="InterPro" id="IPR033120">
    <property type="entry name" value="HOTDOG_ACOT"/>
</dbReference>
<dbReference type="Proteomes" id="UP000515159">
    <property type="component" value="Chromosome 6"/>
</dbReference>
<proteinExistence type="inferred from homology"/>
<dbReference type="SUPFAM" id="SSF54637">
    <property type="entry name" value="Thioesterase/thiol ester dehydrase-isomerase"/>
    <property type="match status" value="2"/>
</dbReference>
<dbReference type="GO" id="GO:0005739">
    <property type="term" value="C:mitochondrion"/>
    <property type="evidence" value="ECO:0007669"/>
    <property type="project" value="UniProtKB-SubCell"/>
</dbReference>
<evidence type="ECO:0000256" key="2">
    <source>
        <dbReference type="ARBA" id="ARBA00010458"/>
    </source>
</evidence>
<evidence type="ECO:0000256" key="1">
    <source>
        <dbReference type="ARBA" id="ARBA00004173"/>
    </source>
</evidence>
<sequence length="441" mass="49927">MFLTVRVRAALKTPYVLGRSLASGTSGSQSKEGLPDMAEGHIPIHVNDVRNRLRAIVGASTNWSDHVQAMKERKSLQTLLAKRQEDLPPRRMKDSYIEVVLPLGSQPQLREKYLNVYNSVRFGRILEDLDSLGVLVCYTHTKAEAPQTSPLSIVTALVDKIDLCKKIIYPDCDIKFTGNVSWVGKSSMEVKMHMLQLHDGVYSPVLDATFVMVARDPENKSSAFVNPLIPEGPEEEESFRQGEINKTRRVDFSTASLLKMAPTSNERTIVHDMFLNTLDTRTVSFRSRLLPSNSVWMEDAKLKGLEICHPQERNIFNRIFGGFLMRKAFELGWATACTFGGSRPYVVAVDDIMFRKPVEIGSLLFLASQVCYTERNHIQVRVHTEVFDPQTRKNSTTNIFHFTFMSENEVPQIIPKTYGESMLYLDGKRHYDAAMKNASTQ</sequence>
<gene>
    <name evidence="10" type="primary">ACOT9</name>
</gene>
<dbReference type="CDD" id="cd03442">
    <property type="entry name" value="BFIT_BACH"/>
    <property type="match status" value="2"/>
</dbReference>
<dbReference type="AlphaFoldDB" id="A0A6P8RL03"/>